<evidence type="ECO:0000313" key="3">
    <source>
        <dbReference type="Proteomes" id="UP000290900"/>
    </source>
</evidence>
<keyword evidence="3" id="KW-1185">Reference proteome</keyword>
<dbReference type="Pfam" id="PF02214">
    <property type="entry name" value="BTB_2"/>
    <property type="match status" value="1"/>
</dbReference>
<dbReference type="InterPro" id="IPR011333">
    <property type="entry name" value="SKP1/BTB/POZ_sf"/>
</dbReference>
<dbReference type="Proteomes" id="UP000290900">
    <property type="component" value="Unassembled WGS sequence"/>
</dbReference>
<name>A0A448YNQ6_BRENA</name>
<feature type="domain" description="Potassium channel tetramerisation-type BTB" evidence="1">
    <location>
        <begin position="4"/>
        <end position="84"/>
    </location>
</feature>
<dbReference type="OrthoDB" id="2414723at2759"/>
<dbReference type="Gene3D" id="3.30.710.10">
    <property type="entry name" value="Potassium Channel Kv1.1, Chain A"/>
    <property type="match status" value="2"/>
</dbReference>
<dbReference type="GO" id="GO:0051260">
    <property type="term" value="P:protein homooligomerization"/>
    <property type="evidence" value="ECO:0007669"/>
    <property type="project" value="InterPro"/>
</dbReference>
<dbReference type="SUPFAM" id="SSF54695">
    <property type="entry name" value="POZ domain"/>
    <property type="match status" value="2"/>
</dbReference>
<evidence type="ECO:0000313" key="2">
    <source>
        <dbReference type="EMBL" id="VEU22478.1"/>
    </source>
</evidence>
<protein>
    <submittedName>
        <fullName evidence="2">DEKNAAC103588</fullName>
    </submittedName>
</protein>
<organism evidence="2 3">
    <name type="scientific">Brettanomyces naardenensis</name>
    <name type="common">Yeast</name>
    <dbReference type="NCBI Taxonomy" id="13370"/>
    <lineage>
        <taxon>Eukaryota</taxon>
        <taxon>Fungi</taxon>
        <taxon>Dikarya</taxon>
        <taxon>Ascomycota</taxon>
        <taxon>Saccharomycotina</taxon>
        <taxon>Pichiomycetes</taxon>
        <taxon>Pichiales</taxon>
        <taxon>Pichiaceae</taxon>
        <taxon>Brettanomyces</taxon>
    </lineage>
</organism>
<accession>A0A448YNQ6</accession>
<proteinExistence type="predicted"/>
<gene>
    <name evidence="2" type="ORF">BRENAR_LOCUS3209</name>
</gene>
<dbReference type="PANTHER" id="PTHR31758">
    <property type="entry name" value="BTB/POZ DOMAIN-CONTAINING PROTEIN YLR108C"/>
    <property type="match status" value="1"/>
</dbReference>
<dbReference type="EMBL" id="CAACVR010000023">
    <property type="protein sequence ID" value="VEU22478.1"/>
    <property type="molecule type" value="Genomic_DNA"/>
</dbReference>
<dbReference type="InterPro" id="IPR003131">
    <property type="entry name" value="T1-type_BTB"/>
</dbReference>
<dbReference type="InParanoid" id="A0A448YNQ6"/>
<dbReference type="FunCoup" id="A0A448YNQ6">
    <property type="interactions" value="66"/>
</dbReference>
<dbReference type="STRING" id="13370.A0A448YNQ6"/>
<evidence type="ECO:0000259" key="1">
    <source>
        <dbReference type="Pfam" id="PF02214"/>
    </source>
</evidence>
<sequence>MYSIQIGERLFKLSGASLSFDAPSYFTNYFQQTGNESKVLFIDRSPDVFEKICRHLQGYAISIDNEYEFLYLYADSSYFHLQKLSSRILEEGLFVNVGGESFRIPKDAFMQQGNYPNYFSVLYDTLSTDVFLTNTALLRPPPMSPFTVGRCPELFKEILQTLQGNPIDIRSDNHRRDLINEAKYYSFFSLEQQLIKTDIRTNPYTNHEEILINFRDLKKDGLVNCSVNEADSLVQYARPYFDGCNQRDLIMQIESSEVSLLINAHDTFTSLTITGNTAKRMHDLLSTVSDDLMYVVTDYGPKLTLLIHMDNCCTYINGAEMEENWIAKIIEARKMIDRDSETHEDGMEVDQRDLPHPIPPKVIAVKLLKSQWTISVVGRSRIWANALMYDGVLDERNFIKKRGFL</sequence>
<dbReference type="PANTHER" id="PTHR31758:SF2">
    <property type="entry name" value="BTB_POZ DOMAIN-CONTAINING PROTEIN YLR108C"/>
    <property type="match status" value="1"/>
</dbReference>
<reference evidence="2 3" key="1">
    <citation type="submission" date="2018-12" db="EMBL/GenBank/DDBJ databases">
        <authorList>
            <person name="Tiukova I."/>
            <person name="Dainat J."/>
        </authorList>
    </citation>
    <scope>NUCLEOTIDE SEQUENCE [LARGE SCALE GENOMIC DNA]</scope>
</reference>
<dbReference type="AlphaFoldDB" id="A0A448YNQ6"/>